<keyword evidence="5" id="KW-0238">DNA-binding</keyword>
<evidence type="ECO:0000259" key="6">
    <source>
        <dbReference type="Pfam" id="PF02721"/>
    </source>
</evidence>
<keyword evidence="10" id="KW-1185">Reference proteome</keyword>
<sequence length="486" mass="55091">MQEPTFLDKLEKGRHSHGIVVRVVRKWVHYENNGQGPPQYVGMVVADAKGNAIYAEISYDLMDDKAYLFDVGKVYVVKKFVVQNAKKSYRAIDKNLMIDITDYTTVELVQNPPRSIPEYIYRITPLRAIRPARVVFNLTDVLGYLIKYEAAHTFVPKNMEKAKTLREIYIKDLGENVMKITLWGEHATNFSIDNIYDATTDKTCLTGSSACAYYFNPTILDARAYHSRFKNMPVYIDRPAPEEEAVPASVEDIQLPEKTIADLNHVDPFDDIKAGPYKVARTIVSITNTTKRWYMSCKPCKKRVDQQLDGTYRCPKCGGTTTVPRYLLSFIAKDDTDEARFFAYDDEASKIIQKDCQALVNPLHIKEGLPQAMHNILNKTYVLSVDLTSGSCKSMKKRQYQVKAVLDKPPKQPSLQIMATSLYHPPHTTSSTPIIKSPEHSADLLLIEAAAQSTPAPGSELDHEASKHDVDRYIIIHHSTLKLRNR</sequence>
<evidence type="ECO:0000313" key="10">
    <source>
        <dbReference type="Proteomes" id="UP000604825"/>
    </source>
</evidence>
<evidence type="ECO:0000259" key="7">
    <source>
        <dbReference type="Pfam" id="PF08646"/>
    </source>
</evidence>
<reference evidence="9" key="1">
    <citation type="submission" date="2020-10" db="EMBL/GenBank/DDBJ databases">
        <authorList>
            <person name="Han B."/>
            <person name="Lu T."/>
            <person name="Zhao Q."/>
            <person name="Huang X."/>
            <person name="Zhao Y."/>
        </authorList>
    </citation>
    <scope>NUCLEOTIDE SEQUENCE</scope>
</reference>
<comment type="similarity">
    <text evidence="1">Belongs to the replication factor A protein 1 family.</text>
</comment>
<dbReference type="SUPFAM" id="SSF50249">
    <property type="entry name" value="Nucleic acid-binding proteins"/>
    <property type="match status" value="3"/>
</dbReference>
<evidence type="ECO:0000256" key="2">
    <source>
        <dbReference type="ARBA" id="ARBA00022723"/>
    </source>
</evidence>
<feature type="domain" description="Replication protein A 70 kDa DNA-binding subunit B/D first OB fold" evidence="6">
    <location>
        <begin position="7"/>
        <end position="107"/>
    </location>
</feature>
<dbReference type="EMBL" id="CAJGYO010000002">
    <property type="protein sequence ID" value="CAD6215410.1"/>
    <property type="molecule type" value="Genomic_DNA"/>
</dbReference>
<dbReference type="Pfam" id="PF16900">
    <property type="entry name" value="REPA_OB_2"/>
    <property type="match status" value="1"/>
</dbReference>
<accession>A0A811N6G8</accession>
<dbReference type="AlphaFoldDB" id="A0A811N6G8"/>
<keyword evidence="4" id="KW-0862">Zinc</keyword>
<dbReference type="InterPro" id="IPR031657">
    <property type="entry name" value="REPA_OB_2"/>
</dbReference>
<feature type="domain" description="Replication factor A C-terminal" evidence="7">
    <location>
        <begin position="281"/>
        <end position="405"/>
    </location>
</feature>
<evidence type="ECO:0000313" key="9">
    <source>
        <dbReference type="EMBL" id="CAD6215410.1"/>
    </source>
</evidence>
<evidence type="ECO:0008006" key="11">
    <source>
        <dbReference type="Google" id="ProtNLM"/>
    </source>
</evidence>
<gene>
    <name evidence="9" type="ORF">NCGR_LOCUS10664</name>
</gene>
<dbReference type="InterPro" id="IPR013955">
    <property type="entry name" value="Rep_factor-A_C"/>
</dbReference>
<dbReference type="InterPro" id="IPR012340">
    <property type="entry name" value="NA-bd_OB-fold"/>
</dbReference>
<dbReference type="Proteomes" id="UP000604825">
    <property type="component" value="Unassembled WGS sequence"/>
</dbReference>
<dbReference type="Gene3D" id="2.40.50.140">
    <property type="entry name" value="Nucleic acid-binding proteins"/>
    <property type="match status" value="3"/>
</dbReference>
<dbReference type="Pfam" id="PF02721">
    <property type="entry name" value="DUF223"/>
    <property type="match status" value="1"/>
</dbReference>
<dbReference type="InterPro" id="IPR003871">
    <property type="entry name" value="RFA1B/D_OB_1st"/>
</dbReference>
<dbReference type="GO" id="GO:0003677">
    <property type="term" value="F:DNA binding"/>
    <property type="evidence" value="ECO:0007669"/>
    <property type="project" value="UniProtKB-KW"/>
</dbReference>
<dbReference type="InterPro" id="IPR047192">
    <property type="entry name" value="Euk_RPA1_DBD_C"/>
</dbReference>
<dbReference type="PANTHER" id="PTHR47165">
    <property type="entry name" value="OS03G0429900 PROTEIN"/>
    <property type="match status" value="1"/>
</dbReference>
<dbReference type="OrthoDB" id="692138at2759"/>
<protein>
    <recommendedName>
        <fullName evidence="11">Replication factor A C-terminal domain-containing protein</fullName>
    </recommendedName>
</protein>
<name>A0A811N6G8_9POAL</name>
<comment type="caution">
    <text evidence="9">The sequence shown here is derived from an EMBL/GenBank/DDBJ whole genome shotgun (WGS) entry which is preliminary data.</text>
</comment>
<evidence type="ECO:0000256" key="4">
    <source>
        <dbReference type="ARBA" id="ARBA00022833"/>
    </source>
</evidence>
<evidence type="ECO:0000256" key="1">
    <source>
        <dbReference type="ARBA" id="ARBA00005690"/>
    </source>
</evidence>
<evidence type="ECO:0000256" key="3">
    <source>
        <dbReference type="ARBA" id="ARBA00022771"/>
    </source>
</evidence>
<dbReference type="GO" id="GO:0008270">
    <property type="term" value="F:zinc ion binding"/>
    <property type="evidence" value="ECO:0007669"/>
    <property type="project" value="UniProtKB-KW"/>
</dbReference>
<evidence type="ECO:0000259" key="8">
    <source>
        <dbReference type="Pfam" id="PF16900"/>
    </source>
</evidence>
<evidence type="ECO:0000256" key="5">
    <source>
        <dbReference type="ARBA" id="ARBA00023125"/>
    </source>
</evidence>
<proteinExistence type="inferred from homology"/>
<keyword evidence="3" id="KW-0863">Zinc-finger</keyword>
<keyword evidence="2" id="KW-0479">Metal-binding</keyword>
<dbReference type="PANTHER" id="PTHR47165:SF3">
    <property type="entry name" value="RETROTRANSPOSON-LIKE PROTEIN"/>
    <property type="match status" value="1"/>
</dbReference>
<dbReference type="Pfam" id="PF08646">
    <property type="entry name" value="Rep_fac-A_C"/>
    <property type="match status" value="1"/>
</dbReference>
<feature type="domain" description="Replication protein A OB" evidence="8">
    <location>
        <begin position="138"/>
        <end position="192"/>
    </location>
</feature>
<dbReference type="CDD" id="cd04476">
    <property type="entry name" value="RPA1_DBD_C"/>
    <property type="match status" value="1"/>
</dbReference>
<organism evidence="9 10">
    <name type="scientific">Miscanthus lutarioriparius</name>
    <dbReference type="NCBI Taxonomy" id="422564"/>
    <lineage>
        <taxon>Eukaryota</taxon>
        <taxon>Viridiplantae</taxon>
        <taxon>Streptophyta</taxon>
        <taxon>Embryophyta</taxon>
        <taxon>Tracheophyta</taxon>
        <taxon>Spermatophyta</taxon>
        <taxon>Magnoliopsida</taxon>
        <taxon>Liliopsida</taxon>
        <taxon>Poales</taxon>
        <taxon>Poaceae</taxon>
        <taxon>PACMAD clade</taxon>
        <taxon>Panicoideae</taxon>
        <taxon>Andropogonodae</taxon>
        <taxon>Andropogoneae</taxon>
        <taxon>Saccharinae</taxon>
        <taxon>Miscanthus</taxon>
    </lineage>
</organism>